<dbReference type="RefSeq" id="WP_144996441.1">
    <property type="nucleotide sequence ID" value="NZ_CP036281.1"/>
</dbReference>
<gene>
    <name evidence="2" type="ORF">Pla110_29790</name>
</gene>
<dbReference type="KEGG" id="plon:Pla110_29790"/>
<evidence type="ECO:0000259" key="1">
    <source>
        <dbReference type="Pfam" id="PF12804"/>
    </source>
</evidence>
<dbReference type="SUPFAM" id="SSF53448">
    <property type="entry name" value="Nucleotide-diphospho-sugar transferases"/>
    <property type="match status" value="1"/>
</dbReference>
<protein>
    <submittedName>
        <fullName evidence="2">Molybdopterin-guanine dinucleotide biosynthesis protein MobA</fullName>
    </submittedName>
</protein>
<dbReference type="InterPro" id="IPR029044">
    <property type="entry name" value="Nucleotide-diphossugar_trans"/>
</dbReference>
<keyword evidence="3" id="KW-1185">Reference proteome</keyword>
<feature type="domain" description="MobA-like NTP transferase" evidence="1">
    <location>
        <begin position="26"/>
        <end position="187"/>
    </location>
</feature>
<accession>A0A518CPT8</accession>
<proteinExistence type="predicted"/>
<dbReference type="GO" id="GO:0016779">
    <property type="term" value="F:nucleotidyltransferase activity"/>
    <property type="evidence" value="ECO:0007669"/>
    <property type="project" value="UniProtKB-ARBA"/>
</dbReference>
<evidence type="ECO:0000313" key="3">
    <source>
        <dbReference type="Proteomes" id="UP000317178"/>
    </source>
</evidence>
<dbReference type="PANTHER" id="PTHR43777">
    <property type="entry name" value="MOLYBDENUM COFACTOR CYTIDYLYLTRANSFERASE"/>
    <property type="match status" value="1"/>
</dbReference>
<dbReference type="InterPro" id="IPR025877">
    <property type="entry name" value="MobA-like_NTP_Trfase"/>
</dbReference>
<reference evidence="2 3" key="1">
    <citation type="submission" date="2019-02" db="EMBL/GenBank/DDBJ databases">
        <title>Deep-cultivation of Planctomycetes and their phenomic and genomic characterization uncovers novel biology.</title>
        <authorList>
            <person name="Wiegand S."/>
            <person name="Jogler M."/>
            <person name="Boedeker C."/>
            <person name="Pinto D."/>
            <person name="Vollmers J."/>
            <person name="Rivas-Marin E."/>
            <person name="Kohn T."/>
            <person name="Peeters S.H."/>
            <person name="Heuer A."/>
            <person name="Rast P."/>
            <person name="Oberbeckmann S."/>
            <person name="Bunk B."/>
            <person name="Jeske O."/>
            <person name="Meyerdierks A."/>
            <person name="Storesund J.E."/>
            <person name="Kallscheuer N."/>
            <person name="Luecker S."/>
            <person name="Lage O.M."/>
            <person name="Pohl T."/>
            <person name="Merkel B.J."/>
            <person name="Hornburger P."/>
            <person name="Mueller R.-W."/>
            <person name="Bruemmer F."/>
            <person name="Labrenz M."/>
            <person name="Spormann A.M."/>
            <person name="Op den Camp H."/>
            <person name="Overmann J."/>
            <person name="Amann R."/>
            <person name="Jetten M.S.M."/>
            <person name="Mascher T."/>
            <person name="Medema M.H."/>
            <person name="Devos D.P."/>
            <person name="Kaster A.-K."/>
            <person name="Ovreas L."/>
            <person name="Rohde M."/>
            <person name="Galperin M.Y."/>
            <person name="Jogler C."/>
        </authorList>
    </citation>
    <scope>NUCLEOTIDE SEQUENCE [LARGE SCALE GENOMIC DNA]</scope>
    <source>
        <strain evidence="2 3">Pla110</strain>
    </source>
</reference>
<organism evidence="2 3">
    <name type="scientific">Polystyrenella longa</name>
    <dbReference type="NCBI Taxonomy" id="2528007"/>
    <lineage>
        <taxon>Bacteria</taxon>
        <taxon>Pseudomonadati</taxon>
        <taxon>Planctomycetota</taxon>
        <taxon>Planctomycetia</taxon>
        <taxon>Planctomycetales</taxon>
        <taxon>Planctomycetaceae</taxon>
        <taxon>Polystyrenella</taxon>
    </lineage>
</organism>
<dbReference type="EMBL" id="CP036281">
    <property type="protein sequence ID" value="QDU81240.1"/>
    <property type="molecule type" value="Genomic_DNA"/>
</dbReference>
<dbReference type="AlphaFoldDB" id="A0A518CPT8"/>
<dbReference type="Gene3D" id="3.90.550.10">
    <property type="entry name" value="Spore Coat Polysaccharide Biosynthesis Protein SpsA, Chain A"/>
    <property type="match status" value="1"/>
</dbReference>
<dbReference type="Proteomes" id="UP000317178">
    <property type="component" value="Chromosome"/>
</dbReference>
<dbReference type="Pfam" id="PF12804">
    <property type="entry name" value="NTP_transf_3"/>
    <property type="match status" value="1"/>
</dbReference>
<evidence type="ECO:0000313" key="2">
    <source>
        <dbReference type="EMBL" id="QDU81240.1"/>
    </source>
</evidence>
<dbReference type="OrthoDB" id="285216at2"/>
<dbReference type="PANTHER" id="PTHR43777:SF1">
    <property type="entry name" value="MOLYBDENUM COFACTOR CYTIDYLYLTRANSFERASE"/>
    <property type="match status" value="1"/>
</dbReference>
<sequence length="220" mass="24130">MADSFHLSGDSSLPALPAAARIVLLPAAGRSQRMGDHKLSLLLGGNTLLGEVLANYLAAQVDLIVIVRRPDDEKIPSLLPPSDRVVLVTPESAPEEMKTSLTYALAAIRQLAMETSQHRYLLSPPDMPFLRPSLIELLLAESGSHSDVLIPTFAGRRGHPVIFSDRIARLMDAIPPNEGLNSLWKREDVQIREIPVDNDEILFDVDTPQNYAEALIRCGK</sequence>
<name>A0A518CPT8_9PLAN</name>